<evidence type="ECO:0000256" key="6">
    <source>
        <dbReference type="RuleBase" id="RU003942"/>
    </source>
</evidence>
<dbReference type="PATRIC" id="fig|1637645.4.peg.6767"/>
<comment type="similarity">
    <text evidence="6">Belongs to the drug/metabolite transporter (DMT) superfamily. Small multidrug resistance (SMR) (TC 2.A.7.1) family.</text>
</comment>
<dbReference type="InterPro" id="IPR000390">
    <property type="entry name" value="Small_drug/metabolite_transptr"/>
</dbReference>
<dbReference type="AlphaFoldDB" id="A0A0F5YEP3"/>
<dbReference type="Proteomes" id="UP000033607">
    <property type="component" value="Unassembled WGS sequence"/>
</dbReference>
<dbReference type="OrthoDB" id="426643at2"/>
<dbReference type="SUPFAM" id="SSF103481">
    <property type="entry name" value="Multidrug resistance efflux transporter EmrE"/>
    <property type="match status" value="1"/>
</dbReference>
<dbReference type="InterPro" id="IPR045324">
    <property type="entry name" value="Small_multidrug_res"/>
</dbReference>
<gene>
    <name evidence="8" type="ORF">WN50_18435</name>
</gene>
<evidence type="ECO:0000256" key="1">
    <source>
        <dbReference type="ARBA" id="ARBA00004651"/>
    </source>
</evidence>
<feature type="transmembrane region" description="Helical" evidence="7">
    <location>
        <begin position="71"/>
        <end position="92"/>
    </location>
</feature>
<comment type="caution">
    <text evidence="8">The sequence shown here is derived from an EMBL/GenBank/DDBJ whole genome shotgun (WGS) entry which is preliminary data.</text>
</comment>
<feature type="transmembrane region" description="Helical" evidence="7">
    <location>
        <begin position="98"/>
        <end position="115"/>
    </location>
</feature>
<dbReference type="PANTHER" id="PTHR30561">
    <property type="entry name" value="SMR FAMILY PROTON-DEPENDENT DRUG EFFLUX TRANSPORTER SUGE"/>
    <property type="match status" value="1"/>
</dbReference>
<evidence type="ECO:0000256" key="2">
    <source>
        <dbReference type="ARBA" id="ARBA00022475"/>
    </source>
</evidence>
<evidence type="ECO:0000256" key="3">
    <source>
        <dbReference type="ARBA" id="ARBA00022692"/>
    </source>
</evidence>
<organism evidence="8 9">
    <name type="scientific">Limnoraphis robusta CS-951</name>
    <dbReference type="NCBI Taxonomy" id="1637645"/>
    <lineage>
        <taxon>Bacteria</taxon>
        <taxon>Bacillati</taxon>
        <taxon>Cyanobacteriota</taxon>
        <taxon>Cyanophyceae</taxon>
        <taxon>Oscillatoriophycideae</taxon>
        <taxon>Oscillatoriales</taxon>
        <taxon>Sirenicapillariaceae</taxon>
        <taxon>Limnoraphis</taxon>
    </lineage>
</organism>
<keyword evidence="2" id="KW-1003">Cell membrane</keyword>
<name>A0A0F5YEP3_9CYAN</name>
<accession>A0A0F5YEP3</accession>
<dbReference type="GO" id="GO:0005886">
    <property type="term" value="C:plasma membrane"/>
    <property type="evidence" value="ECO:0007669"/>
    <property type="project" value="UniProtKB-SubCell"/>
</dbReference>
<dbReference type="InterPro" id="IPR037185">
    <property type="entry name" value="EmrE-like"/>
</dbReference>
<feature type="transmembrane region" description="Helical" evidence="7">
    <location>
        <begin position="37"/>
        <end position="59"/>
    </location>
</feature>
<evidence type="ECO:0000256" key="5">
    <source>
        <dbReference type="ARBA" id="ARBA00023136"/>
    </source>
</evidence>
<dbReference type="EMBL" id="LATL02000346">
    <property type="protein sequence ID" value="KKD36690.1"/>
    <property type="molecule type" value="Genomic_DNA"/>
</dbReference>
<keyword evidence="5 7" id="KW-0472">Membrane</keyword>
<keyword evidence="4 7" id="KW-1133">Transmembrane helix</keyword>
<proteinExistence type="inferred from homology"/>
<keyword evidence="3 6" id="KW-0812">Transmembrane</keyword>
<sequence length="116" mass="12393">MNLNISGWGFVLIAAINNSIGSLLLKKSRLVATDPSLIGLLLSPWFLAGLCVYGINVILFAKALEKLPVSVAYPVFAAIGFSLIALGGGWFFGEQLEINQWIGLGMILAGIIIMSR</sequence>
<evidence type="ECO:0000256" key="7">
    <source>
        <dbReference type="SAM" id="Phobius"/>
    </source>
</evidence>
<dbReference type="PANTHER" id="PTHR30561:SF9">
    <property type="entry name" value="4-AMINO-4-DEOXY-L-ARABINOSE-PHOSPHOUNDECAPRENOL FLIPPASE SUBUNIT ARNF-RELATED"/>
    <property type="match status" value="1"/>
</dbReference>
<evidence type="ECO:0000256" key="4">
    <source>
        <dbReference type="ARBA" id="ARBA00022989"/>
    </source>
</evidence>
<protein>
    <submittedName>
        <fullName evidence="8">Small multidrug resistance protein</fullName>
    </submittedName>
</protein>
<evidence type="ECO:0000313" key="9">
    <source>
        <dbReference type="Proteomes" id="UP000033607"/>
    </source>
</evidence>
<dbReference type="RefSeq" id="WP_046280044.1">
    <property type="nucleotide sequence ID" value="NZ_LATL02000346.1"/>
</dbReference>
<dbReference type="Gene3D" id="1.10.3730.20">
    <property type="match status" value="1"/>
</dbReference>
<comment type="subcellular location">
    <subcellularLocation>
        <location evidence="1 6">Cell membrane</location>
        <topology evidence="1 6">Multi-pass membrane protein</topology>
    </subcellularLocation>
</comment>
<feature type="transmembrane region" description="Helical" evidence="7">
    <location>
        <begin position="7"/>
        <end position="25"/>
    </location>
</feature>
<dbReference type="GO" id="GO:0022857">
    <property type="term" value="F:transmembrane transporter activity"/>
    <property type="evidence" value="ECO:0007669"/>
    <property type="project" value="InterPro"/>
</dbReference>
<evidence type="ECO:0000313" key="8">
    <source>
        <dbReference type="EMBL" id="KKD36690.1"/>
    </source>
</evidence>
<dbReference type="Pfam" id="PF00893">
    <property type="entry name" value="Multi_Drug_Res"/>
    <property type="match status" value="1"/>
</dbReference>
<reference evidence="8 9" key="1">
    <citation type="submission" date="2015-06" db="EMBL/GenBank/DDBJ databases">
        <title>Draft genome assembly of filamentous brackish cyanobacterium Limnoraphis robusta strain CS-951.</title>
        <authorList>
            <person name="Willis A."/>
            <person name="Parks M."/>
            <person name="Burford M.A."/>
        </authorList>
    </citation>
    <scope>NUCLEOTIDE SEQUENCE [LARGE SCALE GENOMIC DNA]</scope>
    <source>
        <strain evidence="8 9">CS-951</strain>
    </source>
</reference>